<evidence type="ECO:0000256" key="3">
    <source>
        <dbReference type="ARBA" id="ARBA00010418"/>
    </source>
</evidence>
<dbReference type="InterPro" id="IPR051850">
    <property type="entry name" value="Polysacch_Lyase_4"/>
</dbReference>
<dbReference type="PANTHER" id="PTHR32018">
    <property type="entry name" value="RHAMNOGALACTURONATE LYASE FAMILY PROTEIN"/>
    <property type="match status" value="1"/>
</dbReference>
<dbReference type="InterPro" id="IPR013784">
    <property type="entry name" value="Carb-bd-like_fold"/>
</dbReference>
<dbReference type="EMBL" id="JARIHO010000020">
    <property type="protein sequence ID" value="KAJ7347101.1"/>
    <property type="molecule type" value="Genomic_DNA"/>
</dbReference>
<comment type="subcellular location">
    <subcellularLocation>
        <location evidence="2">Secreted</location>
    </subcellularLocation>
</comment>
<dbReference type="InterPro" id="IPR008979">
    <property type="entry name" value="Galactose-bd-like_sf"/>
</dbReference>
<evidence type="ECO:0000313" key="14">
    <source>
        <dbReference type="EMBL" id="KAJ7347101.1"/>
    </source>
</evidence>
<keyword evidence="10" id="KW-0624">Polysaccharide degradation</keyword>
<dbReference type="Gene3D" id="2.60.120.260">
    <property type="entry name" value="Galactose-binding domain-like"/>
    <property type="match status" value="1"/>
</dbReference>
<comment type="similarity">
    <text evidence="3">Belongs to the polysaccharide lyase 4 family.</text>
</comment>
<dbReference type="EC" id="4.2.2.23" evidence="4"/>
<dbReference type="Proteomes" id="UP001218218">
    <property type="component" value="Unassembled WGS sequence"/>
</dbReference>
<accession>A0AAD7A0P8</accession>
<comment type="catalytic activity">
    <reaction evidence="1">
        <text>Endotype eliminative cleavage of L-alpha-rhamnopyranosyl-(1-&gt;4)-alpha-D-galactopyranosyluronic acid bonds of rhamnogalacturonan I domains in ramified hairy regions of pectin leaving L-rhamnopyranose at the reducing end and 4-deoxy-4,5-unsaturated D-galactopyranosyluronic acid at the non-reducing end.</text>
        <dbReference type="EC" id="4.2.2.23"/>
    </reaction>
</comment>
<dbReference type="Pfam" id="PF14683">
    <property type="entry name" value="CBM-like"/>
    <property type="match status" value="1"/>
</dbReference>
<dbReference type="InterPro" id="IPR029411">
    <property type="entry name" value="RG-lyase_III"/>
</dbReference>
<keyword evidence="7" id="KW-0325">Glycoprotein</keyword>
<gene>
    <name evidence="14" type="ORF">DFH08DRAFT_209165</name>
</gene>
<evidence type="ECO:0000256" key="8">
    <source>
        <dbReference type="ARBA" id="ARBA00023239"/>
    </source>
</evidence>
<dbReference type="InterPro" id="IPR011013">
    <property type="entry name" value="Gal_mutarotase_sf_dom"/>
</dbReference>
<dbReference type="Pfam" id="PF14686">
    <property type="entry name" value="fn3_3"/>
    <property type="match status" value="1"/>
</dbReference>
<evidence type="ECO:0000256" key="10">
    <source>
        <dbReference type="ARBA" id="ARBA00023326"/>
    </source>
</evidence>
<sequence>MPRFLFRFLATFAILALAQAVNITETATFLTFSNPLVSFNILKSNGYIQNVVYQNTSLLGTFSGNAGQTYTDFPSAVFSLFNTTYKTYMGSDWAGIVFTDINPTGSTVQRSWWLRDEESGLHSFVRLGYHNSTGPALGPLGEVRTMFRPNPATGLWTHLITNREQYAPLPSTAALAAQVEVQDATWYIGATPNDSYVIEESEYWSKYFFSDNQTNQAHGLYADTPNGNKLGAWWVVNQKDTFFGGPSHFDLMVDGIIYNKLSTSHGGASSPNITDGFDRTWGPQFLYFNHGQNASLQTLLADAESYADPTWNAEFYDEIAPYVVNYVPTSGRGRFKGRISLPDGVKNVVAALSANGWALQDSAGDSSAYQYWEDVAADGSIDIGRVKAGTYRLTVYGDGIFGDFILDDVVVKPGSTTKLNDLSWVPESAGVELWRIGTPDRSAGEFRNGWEVDTTHPNHPHKYRIYWGAWDFVDQFPNGVNFTIGSSDIGKDWNYIHWSQFGKTYTRPGVVTEGVNIWQINFDVDVAPTADDSVGTLTIQLAGATTTSGNTGAVQDAWPFLPISSSVNNQAPFVWTITPQESGSCGVRSAISCYLLSNKFSFPGSWLRAGTNTITISLPPAAAAVYIQYDALRLELS</sequence>
<feature type="domain" description="Rhamnogalacturonan lyase" evidence="13">
    <location>
        <begin position="343"/>
        <end position="419"/>
    </location>
</feature>
<dbReference type="PANTHER" id="PTHR32018:SF9">
    <property type="entry name" value="RHAMNOGALACTURONATE LYASE B"/>
    <property type="match status" value="1"/>
</dbReference>
<evidence type="ECO:0000256" key="11">
    <source>
        <dbReference type="SAM" id="SignalP"/>
    </source>
</evidence>
<dbReference type="SUPFAM" id="SSF49785">
    <property type="entry name" value="Galactose-binding domain-like"/>
    <property type="match status" value="1"/>
</dbReference>
<evidence type="ECO:0000313" key="15">
    <source>
        <dbReference type="Proteomes" id="UP001218218"/>
    </source>
</evidence>
<dbReference type="Gene3D" id="2.70.98.10">
    <property type="match status" value="1"/>
</dbReference>
<keyword evidence="15" id="KW-1185">Reference proteome</keyword>
<evidence type="ECO:0000259" key="12">
    <source>
        <dbReference type="Pfam" id="PF14683"/>
    </source>
</evidence>
<proteinExistence type="inferred from homology"/>
<dbReference type="Gene3D" id="2.60.40.1120">
    <property type="entry name" value="Carboxypeptidase-like, regulatory domain"/>
    <property type="match status" value="1"/>
</dbReference>
<keyword evidence="6 11" id="KW-0732">Signal</keyword>
<evidence type="ECO:0000259" key="13">
    <source>
        <dbReference type="Pfam" id="PF14686"/>
    </source>
</evidence>
<evidence type="ECO:0000256" key="6">
    <source>
        <dbReference type="ARBA" id="ARBA00022729"/>
    </source>
</evidence>
<keyword evidence="8" id="KW-0456">Lyase</keyword>
<dbReference type="InterPro" id="IPR014718">
    <property type="entry name" value="GH-type_carb-bd"/>
</dbReference>
<evidence type="ECO:0000256" key="1">
    <source>
        <dbReference type="ARBA" id="ARBA00001324"/>
    </source>
</evidence>
<dbReference type="AlphaFoldDB" id="A0AAD7A0P8"/>
<dbReference type="SUPFAM" id="SSF74650">
    <property type="entry name" value="Galactose mutarotase-like"/>
    <property type="match status" value="1"/>
</dbReference>
<keyword evidence="9" id="KW-0119">Carbohydrate metabolism</keyword>
<dbReference type="GO" id="GO:0000272">
    <property type="term" value="P:polysaccharide catabolic process"/>
    <property type="evidence" value="ECO:0007669"/>
    <property type="project" value="UniProtKB-KW"/>
</dbReference>
<dbReference type="GO" id="GO:0005576">
    <property type="term" value="C:extracellular region"/>
    <property type="evidence" value="ECO:0007669"/>
    <property type="project" value="UniProtKB-SubCell"/>
</dbReference>
<organism evidence="14 15">
    <name type="scientific">Mycena albidolilacea</name>
    <dbReference type="NCBI Taxonomy" id="1033008"/>
    <lineage>
        <taxon>Eukaryota</taxon>
        <taxon>Fungi</taxon>
        <taxon>Dikarya</taxon>
        <taxon>Basidiomycota</taxon>
        <taxon>Agaricomycotina</taxon>
        <taxon>Agaricomycetes</taxon>
        <taxon>Agaricomycetidae</taxon>
        <taxon>Agaricales</taxon>
        <taxon>Marasmiineae</taxon>
        <taxon>Mycenaceae</taxon>
        <taxon>Mycena</taxon>
    </lineage>
</organism>
<evidence type="ECO:0000256" key="9">
    <source>
        <dbReference type="ARBA" id="ARBA00023277"/>
    </source>
</evidence>
<dbReference type="GO" id="GO:0030246">
    <property type="term" value="F:carbohydrate binding"/>
    <property type="evidence" value="ECO:0007669"/>
    <property type="project" value="InterPro"/>
</dbReference>
<protein>
    <recommendedName>
        <fullName evidence="4">rhamnogalacturonan endolyase</fullName>
        <ecNumber evidence="4">4.2.2.23</ecNumber>
    </recommendedName>
</protein>
<comment type="caution">
    <text evidence="14">The sequence shown here is derived from an EMBL/GenBank/DDBJ whole genome shotgun (WGS) entry which is preliminary data.</text>
</comment>
<dbReference type="InterPro" id="IPR029413">
    <property type="entry name" value="RG-lyase_II"/>
</dbReference>
<dbReference type="CDD" id="cd10316">
    <property type="entry name" value="RGL4_M"/>
    <property type="match status" value="1"/>
</dbReference>
<dbReference type="SUPFAM" id="SSF49452">
    <property type="entry name" value="Starch-binding domain-like"/>
    <property type="match status" value="1"/>
</dbReference>
<evidence type="ECO:0000256" key="4">
    <source>
        <dbReference type="ARBA" id="ARBA00012437"/>
    </source>
</evidence>
<dbReference type="CDD" id="cd10317">
    <property type="entry name" value="RGL4_C"/>
    <property type="match status" value="1"/>
</dbReference>
<reference evidence="14" key="1">
    <citation type="submission" date="2023-03" db="EMBL/GenBank/DDBJ databases">
        <title>Massive genome expansion in bonnet fungi (Mycena s.s.) driven by repeated elements and novel gene families across ecological guilds.</title>
        <authorList>
            <consortium name="Lawrence Berkeley National Laboratory"/>
            <person name="Harder C.B."/>
            <person name="Miyauchi S."/>
            <person name="Viragh M."/>
            <person name="Kuo A."/>
            <person name="Thoen E."/>
            <person name="Andreopoulos B."/>
            <person name="Lu D."/>
            <person name="Skrede I."/>
            <person name="Drula E."/>
            <person name="Henrissat B."/>
            <person name="Morin E."/>
            <person name="Kohler A."/>
            <person name="Barry K."/>
            <person name="LaButti K."/>
            <person name="Morin E."/>
            <person name="Salamov A."/>
            <person name="Lipzen A."/>
            <person name="Mereny Z."/>
            <person name="Hegedus B."/>
            <person name="Baldrian P."/>
            <person name="Stursova M."/>
            <person name="Weitz H."/>
            <person name="Taylor A."/>
            <person name="Grigoriev I.V."/>
            <person name="Nagy L.G."/>
            <person name="Martin F."/>
            <person name="Kauserud H."/>
        </authorList>
    </citation>
    <scope>NUCLEOTIDE SEQUENCE</scope>
    <source>
        <strain evidence="14">CBHHK002</strain>
    </source>
</reference>
<dbReference type="GO" id="GO:0102210">
    <property type="term" value="F:rhamnogalacturonan endolyase activity"/>
    <property type="evidence" value="ECO:0007669"/>
    <property type="project" value="UniProtKB-EC"/>
</dbReference>
<feature type="signal peptide" evidence="11">
    <location>
        <begin position="1"/>
        <end position="20"/>
    </location>
</feature>
<feature type="chain" id="PRO_5042121709" description="rhamnogalacturonan endolyase" evidence="11">
    <location>
        <begin position="21"/>
        <end position="637"/>
    </location>
</feature>
<evidence type="ECO:0000256" key="2">
    <source>
        <dbReference type="ARBA" id="ARBA00004613"/>
    </source>
</evidence>
<feature type="domain" description="Rhamnogalacturonan lyase" evidence="12">
    <location>
        <begin position="432"/>
        <end position="634"/>
    </location>
</feature>
<keyword evidence="5" id="KW-0964">Secreted</keyword>
<name>A0AAD7A0P8_9AGAR</name>
<evidence type="ECO:0000256" key="7">
    <source>
        <dbReference type="ARBA" id="ARBA00023180"/>
    </source>
</evidence>
<evidence type="ECO:0000256" key="5">
    <source>
        <dbReference type="ARBA" id="ARBA00022525"/>
    </source>
</evidence>